<keyword evidence="4" id="KW-1185">Reference proteome</keyword>
<evidence type="ECO:0000256" key="2">
    <source>
        <dbReference type="SAM" id="MobiDB-lite"/>
    </source>
</evidence>
<dbReference type="Proteomes" id="UP000217343">
    <property type="component" value="Chromosome"/>
</dbReference>
<dbReference type="RefSeq" id="WP_095958413.1">
    <property type="nucleotide sequence ID" value="NZ_CP022203.1"/>
</dbReference>
<reference evidence="3 4" key="1">
    <citation type="submission" date="2017-06" db="EMBL/GenBank/DDBJ databases">
        <title>Sequencing and comparative analysis of myxobacterial genomes.</title>
        <authorList>
            <person name="Rupp O."/>
            <person name="Goesmann A."/>
            <person name="Sogaard-Andersen L."/>
        </authorList>
    </citation>
    <scope>NUCLEOTIDE SEQUENCE [LARGE SCALE GENOMIC DNA]</scope>
    <source>
        <strain evidence="3 4">DSM 14697</strain>
    </source>
</reference>
<feature type="region of interest" description="Disordered" evidence="2">
    <location>
        <begin position="227"/>
        <end position="261"/>
    </location>
</feature>
<accession>A0A250JTC3</accession>
<dbReference type="KEGG" id="mmas:MYMAC_002746"/>
<organism evidence="3 4">
    <name type="scientific">Corallococcus macrosporus DSM 14697</name>
    <dbReference type="NCBI Taxonomy" id="1189310"/>
    <lineage>
        <taxon>Bacteria</taxon>
        <taxon>Pseudomonadati</taxon>
        <taxon>Myxococcota</taxon>
        <taxon>Myxococcia</taxon>
        <taxon>Myxococcales</taxon>
        <taxon>Cystobacterineae</taxon>
        <taxon>Myxococcaceae</taxon>
        <taxon>Corallococcus</taxon>
    </lineage>
</organism>
<dbReference type="EMBL" id="CP022203">
    <property type="protein sequence ID" value="ATB47139.1"/>
    <property type="molecule type" value="Genomic_DNA"/>
</dbReference>
<protein>
    <submittedName>
        <fullName evidence="3">Uncharacterized protein</fullName>
    </submittedName>
</protein>
<evidence type="ECO:0000256" key="1">
    <source>
        <dbReference type="SAM" id="Coils"/>
    </source>
</evidence>
<evidence type="ECO:0000313" key="3">
    <source>
        <dbReference type="EMBL" id="ATB47139.1"/>
    </source>
</evidence>
<feature type="coiled-coil region" evidence="1">
    <location>
        <begin position="48"/>
        <end position="75"/>
    </location>
</feature>
<dbReference type="AlphaFoldDB" id="A0A250JTC3"/>
<sequence length="261" mass="28908">MNKLAHIAALVLAATALVVALWSPREAVQAPPSPAAPAEQPASAAADVISLERRLKALEDTAVGLSRRLMEVERRPTVTADGKVVPSAASPALAAEVEQLRDEVRGLVAGEALNSEGGKAFLKDAVRDVQSEMRDEQRAERQQQWQQAQVQQQAQQQERVRKFITDARLNYNQEQTLTRRMEAEATRRQALIDEVRAGTKTMRDMRQALRTETQQTDQEMNAILDESQRAQYQSLRREDRRWSAPPGGRAGGRGRGNAATP</sequence>
<evidence type="ECO:0000313" key="4">
    <source>
        <dbReference type="Proteomes" id="UP000217343"/>
    </source>
</evidence>
<keyword evidence="1" id="KW-0175">Coiled coil</keyword>
<name>A0A250JTC3_9BACT</name>
<proteinExistence type="predicted"/>
<dbReference type="OrthoDB" id="5382514at2"/>
<gene>
    <name evidence="3" type="ORF">MYMAC_002746</name>
</gene>